<evidence type="ECO:0000259" key="1">
    <source>
        <dbReference type="PROSITE" id="PS50830"/>
    </source>
</evidence>
<dbReference type="PROSITE" id="PS50830">
    <property type="entry name" value="TNASE_3"/>
    <property type="match status" value="1"/>
</dbReference>
<feature type="domain" description="TNase-like" evidence="1">
    <location>
        <begin position="8"/>
        <end position="120"/>
    </location>
</feature>
<keyword evidence="2" id="KW-0378">Hydrolase</keyword>
<dbReference type="InterPro" id="IPR016071">
    <property type="entry name" value="Staphylococal_nuclease_OB-fold"/>
</dbReference>
<dbReference type="SMART" id="SM00318">
    <property type="entry name" value="SNc"/>
    <property type="match status" value="1"/>
</dbReference>
<reference evidence="3" key="1">
    <citation type="submission" date="2019-01" db="EMBL/GenBank/DDBJ databases">
        <title>Anaerobic oxidation of ethane by archaea from a marine hydrocarbon seep.</title>
        <authorList>
            <person name="Musat F."/>
        </authorList>
    </citation>
    <scope>NUCLEOTIDE SEQUENCE [LARGE SCALE GENOMIC DNA]</scope>
</reference>
<evidence type="ECO:0000313" key="3">
    <source>
        <dbReference type="Proteomes" id="UP000291831"/>
    </source>
</evidence>
<comment type="caution">
    <text evidence="2">The sequence shown here is derived from an EMBL/GenBank/DDBJ whole genome shotgun (WGS) entry which is preliminary data.</text>
</comment>
<dbReference type="AlphaFoldDB" id="A0A8B3S437"/>
<protein>
    <submittedName>
        <fullName evidence="2">Micrococcal nuclease</fullName>
        <ecNumber evidence="2">3.1.31.1</ecNumber>
    </submittedName>
</protein>
<organism evidence="2 3">
    <name type="scientific">Candidatus Argoarchaeum ethanivorans</name>
    <dbReference type="NCBI Taxonomy" id="2608793"/>
    <lineage>
        <taxon>Archaea</taxon>
        <taxon>Methanobacteriati</taxon>
        <taxon>Methanobacteriota</taxon>
        <taxon>Stenosarchaea group</taxon>
        <taxon>Methanomicrobia</taxon>
        <taxon>Methanosarcinales</taxon>
        <taxon>Methanosarcinales incertae sedis</taxon>
        <taxon>GOM Arc I cluster</taxon>
        <taxon>Candidatus Argoarchaeum</taxon>
    </lineage>
</organism>
<dbReference type="SUPFAM" id="SSF50199">
    <property type="entry name" value="Staphylococcal nuclease"/>
    <property type="match status" value="1"/>
</dbReference>
<dbReference type="Proteomes" id="UP000291831">
    <property type="component" value="Unassembled WGS sequence"/>
</dbReference>
<dbReference type="Gene3D" id="2.40.50.90">
    <property type="match status" value="1"/>
</dbReference>
<dbReference type="GO" id="GO:1990599">
    <property type="term" value="F:3' overhang single-stranded DNA endodeoxyribonuclease activity"/>
    <property type="evidence" value="ECO:0007669"/>
    <property type="project" value="UniProtKB-EC"/>
</dbReference>
<name>A0A8B3S437_9EURY</name>
<accession>A0A8B3S437</accession>
<dbReference type="EMBL" id="RPGO01000017">
    <property type="protein sequence ID" value="RZB31404.1"/>
    <property type="molecule type" value="Genomic_DNA"/>
</dbReference>
<sequence length="120" mass="14185">MEPRKPSYQYRAKLGRVVDGDTMDVVIDLGFYVELRERVRLAGIDTPEIYRVSKDSEEYRKGMAAKEYVERRLKENGKELIIETKKRGKWRRWLATVYLKDSTETLNEELVEQGLAEPMR</sequence>
<dbReference type="Pfam" id="PF00565">
    <property type="entry name" value="SNase"/>
    <property type="match status" value="1"/>
</dbReference>
<dbReference type="EC" id="3.1.31.1" evidence="2"/>
<evidence type="ECO:0000313" key="2">
    <source>
        <dbReference type="EMBL" id="RZB31404.1"/>
    </source>
</evidence>
<dbReference type="InterPro" id="IPR035437">
    <property type="entry name" value="SNase_OB-fold_sf"/>
</dbReference>
<proteinExistence type="predicted"/>
<gene>
    <name evidence="2" type="ORF">AEth_00734</name>
</gene>